<keyword evidence="3" id="KW-1185">Reference proteome</keyword>
<dbReference type="PANTHER" id="PTHR30189:SF1">
    <property type="entry name" value="LPS-ASSEMBLY PROTEIN LPTD"/>
    <property type="match status" value="1"/>
</dbReference>
<gene>
    <name evidence="2" type="ORF">DXU93_10360</name>
</gene>
<dbReference type="InterPro" id="IPR045659">
    <property type="entry name" value="LptD_2"/>
</dbReference>
<protein>
    <recommendedName>
        <fullName evidence="1">LPS-assembly protein LptD central domain-containing protein</fullName>
    </recommendedName>
</protein>
<dbReference type="Proteomes" id="UP000257127">
    <property type="component" value="Unassembled WGS sequence"/>
</dbReference>
<evidence type="ECO:0000259" key="1">
    <source>
        <dbReference type="Pfam" id="PF19838"/>
    </source>
</evidence>
<evidence type="ECO:0000313" key="2">
    <source>
        <dbReference type="EMBL" id="RFC53941.1"/>
    </source>
</evidence>
<dbReference type="EMBL" id="QURB01000006">
    <property type="protein sequence ID" value="RFC53941.1"/>
    <property type="molecule type" value="Genomic_DNA"/>
</dbReference>
<sequence length="834" mass="96094">MLIILLTPSIYAQDSLKVIKKDRIYKSEDILDSRVYYSCTDSIVANLKTNKISIFGEAEVKYDGIRMTADLIELDLEKNEVYAIYTLDEEGNRVGIPKFEEGAQSFTAASIRYNFDSEKGFIEELKTKQDEMYLHMGVAKRQKNEEIHFTEGKFTTCELDEPHFHFQLSKAVMVPNKRIATGPMNLWVKGIPTPLGLPFSVIPTKDQEAENGFIFPMITPVSNYGFGFQDLGYYFPIKKSENIQTTFYGSLYSRGTFEIKNQTDYKLRYKYTGNLNLEYSSFRQAFPLDSIRESKYVIRWQHAQASNANPYWRFNSNVNFISDNNGKTDLDPLNGQYFQNNFNSDINLIRSFPGKPITIGLKAGVIQNSTSQNIDANLPTLNVNVNRFYPFKGLRKNTIGEERFYEKIGLTYAMEAKNRAFFGDSLLDQKEYDLIRDQIQNGIKHNAVLSYPLQLFKKVVTLNTTASYNLRMNFQSIDKQYDTLTGTIRNDTLQGLGFSQDASFQTELSTNLYAYYDFVGKSEMKMRHVITPRISARFSPDISSFVNDTLGPELEPVYYSPYENSIYRESAGRKIGLISYSLNNTFELKHKTKNDTLAEEFTKTRIIDAFTINGNYDIFKDSMRFSDVNVNLRFSPLNGLSVVSGATLSPYAWDEDGLSYDKYAFKNNQGWGRVSSANISTTYTFTASESRDKIDKTQEKMGDYWGADFQYYSMNPHEVINFDIPWKINLTHTYFLSLNNSDIDERYNNNHNLVLSGDVSFTQRWKLGLNSSYDLKNKNLTQTRMTLTRDMHCWQLSFYWTPIGGQQSFMLRFNATSALFQSAKLELRKPPEFL</sequence>
<dbReference type="InterPro" id="IPR050218">
    <property type="entry name" value="LptD"/>
</dbReference>
<accession>A0A3E1EWK5</accession>
<dbReference type="GO" id="GO:0009279">
    <property type="term" value="C:cell outer membrane"/>
    <property type="evidence" value="ECO:0007669"/>
    <property type="project" value="TreeGrafter"/>
</dbReference>
<dbReference type="GO" id="GO:1990351">
    <property type="term" value="C:transporter complex"/>
    <property type="evidence" value="ECO:0007669"/>
    <property type="project" value="TreeGrafter"/>
</dbReference>
<name>A0A3E1EWK5_9FLAO</name>
<organism evidence="2 3">
    <name type="scientific">Brumimicrobium aurantiacum</name>
    <dbReference type="NCBI Taxonomy" id="1737063"/>
    <lineage>
        <taxon>Bacteria</taxon>
        <taxon>Pseudomonadati</taxon>
        <taxon>Bacteroidota</taxon>
        <taxon>Flavobacteriia</taxon>
        <taxon>Flavobacteriales</taxon>
        <taxon>Crocinitomicaceae</taxon>
        <taxon>Brumimicrobium</taxon>
    </lineage>
</organism>
<dbReference type="AlphaFoldDB" id="A0A3E1EWK5"/>
<reference evidence="2 3" key="1">
    <citation type="submission" date="2018-08" db="EMBL/GenBank/DDBJ databases">
        <title>The draft genome squence of Brumimicrobium sp. N62.</title>
        <authorList>
            <person name="Du Z.-J."/>
            <person name="Luo H.-R."/>
        </authorList>
    </citation>
    <scope>NUCLEOTIDE SEQUENCE [LARGE SCALE GENOMIC DNA]</scope>
    <source>
        <strain evidence="2 3">N62</strain>
    </source>
</reference>
<dbReference type="PANTHER" id="PTHR30189">
    <property type="entry name" value="LPS-ASSEMBLY PROTEIN"/>
    <property type="match status" value="1"/>
</dbReference>
<comment type="caution">
    <text evidence="2">The sequence shown here is derived from an EMBL/GenBank/DDBJ whole genome shotgun (WGS) entry which is preliminary data.</text>
</comment>
<proteinExistence type="predicted"/>
<feature type="domain" description="LPS-assembly protein LptD central" evidence="1">
    <location>
        <begin position="179"/>
        <end position="651"/>
    </location>
</feature>
<evidence type="ECO:0000313" key="3">
    <source>
        <dbReference type="Proteomes" id="UP000257127"/>
    </source>
</evidence>
<dbReference type="Pfam" id="PF19838">
    <property type="entry name" value="LptD_2"/>
    <property type="match status" value="1"/>
</dbReference>